<feature type="compositionally biased region" description="Acidic residues" evidence="1">
    <location>
        <begin position="212"/>
        <end position="224"/>
    </location>
</feature>
<evidence type="ECO:0000313" key="3">
    <source>
        <dbReference type="Proteomes" id="UP000781932"/>
    </source>
</evidence>
<reference evidence="2" key="1">
    <citation type="submission" date="2020-03" db="EMBL/GenBank/DDBJ databases">
        <authorList>
            <person name="He L."/>
        </authorList>
    </citation>
    <scope>NUCLEOTIDE SEQUENCE</scope>
    <source>
        <strain evidence="2">CkLH20</strain>
    </source>
</reference>
<dbReference type="RefSeq" id="XP_038745761.1">
    <property type="nucleotide sequence ID" value="XM_038888960.1"/>
</dbReference>
<dbReference type="OrthoDB" id="5236024at2759"/>
<feature type="compositionally biased region" description="Basic and acidic residues" evidence="1">
    <location>
        <begin position="74"/>
        <end position="101"/>
    </location>
</feature>
<dbReference type="Proteomes" id="UP000781932">
    <property type="component" value="Unassembled WGS sequence"/>
</dbReference>
<feature type="compositionally biased region" description="Basic and acidic residues" evidence="1">
    <location>
        <begin position="126"/>
        <end position="136"/>
    </location>
</feature>
<accession>A0A9P6LKP9</accession>
<dbReference type="EMBL" id="JAATWM020000018">
    <property type="protein sequence ID" value="KAF9876300.1"/>
    <property type="molecule type" value="Genomic_DNA"/>
</dbReference>
<evidence type="ECO:0000256" key="1">
    <source>
        <dbReference type="SAM" id="MobiDB-lite"/>
    </source>
</evidence>
<reference evidence="2" key="2">
    <citation type="submission" date="2020-11" db="EMBL/GenBank/DDBJ databases">
        <title>Whole genome sequencing of Colletotrichum sp.</title>
        <authorList>
            <person name="Li H."/>
        </authorList>
    </citation>
    <scope>NUCLEOTIDE SEQUENCE</scope>
    <source>
        <strain evidence="2">CkLH20</strain>
    </source>
</reference>
<feature type="compositionally biased region" description="Acidic residues" evidence="1">
    <location>
        <begin position="57"/>
        <end position="68"/>
    </location>
</feature>
<name>A0A9P6LKP9_9PEZI</name>
<feature type="region of interest" description="Disordered" evidence="1">
    <location>
        <begin position="1"/>
        <end position="233"/>
    </location>
</feature>
<protein>
    <submittedName>
        <fullName evidence="2">Uncharacterized protein</fullName>
    </submittedName>
</protein>
<proteinExistence type="predicted"/>
<feature type="compositionally biased region" description="Low complexity" evidence="1">
    <location>
        <begin position="533"/>
        <end position="559"/>
    </location>
</feature>
<keyword evidence="3" id="KW-1185">Reference proteome</keyword>
<feature type="compositionally biased region" description="Acidic residues" evidence="1">
    <location>
        <begin position="188"/>
        <end position="197"/>
    </location>
</feature>
<comment type="caution">
    <text evidence="2">The sequence shown here is derived from an EMBL/GenBank/DDBJ whole genome shotgun (WGS) entry which is preliminary data.</text>
</comment>
<feature type="compositionally biased region" description="Basic residues" evidence="1">
    <location>
        <begin position="106"/>
        <end position="117"/>
    </location>
</feature>
<gene>
    <name evidence="2" type="ORF">CkaCkLH20_06243</name>
</gene>
<dbReference type="GeneID" id="62162034"/>
<evidence type="ECO:0000313" key="2">
    <source>
        <dbReference type="EMBL" id="KAF9876300.1"/>
    </source>
</evidence>
<sequence length="655" mass="75218">MPNSRRSRPPRTNGADPADETIEVGARRSRRLMQDEPDEVGLPAVKRRRRRTKSVNEEPEEEAEDALETSDGASSRRDNASDARNMKRRQGNDERANRRTAETLQPKRRSRSTRSRQRIAQSPDRSPTEPEKRVEDIYEVPDSPPRRTRRTAKAVQDGPYSDPEDELFVRQDEHSEEDLGENEHSEMEHDEEDEEENGTTGLYDEPTRGGGNEEEEESSEDEDQPPLPTLSQLRNDLPEMDESASILPDGDSAGPVDIAYPDDHLLFNAPVGDDRITAVSMRSKALKSMAELMSRAVWKRTSSELLSKWIRKYWEDVISLQFFWENMPPAPDYAGQCDYMHSGEDAAEAKASIERLDELVESIVEHARVTSPDDDDLEDITSDLRGKIIPKLVTILCSVFRLGICGNPQRWRAMVTNPTLQIMHRLLAWIKYLYGAMMKGSKTMNKGKAETKAHLQLGRYMQELHVEFDEALRELRDIPIRKREYEERRRQQLETEERNRLRAQELRNRQYEIAAQRIRERFGPPGAEPLHGSQSAQTSWSTASQQTQSSEQTQASFSTLVFSQQESQRTQASSLTSIPPRMSLAELDGDDSWPAEKRMELLKVLMKTPTTRNKHLSFYFECSEEEVRDVREGLKRAAREHAINRNETVPEFARI</sequence>
<feature type="region of interest" description="Disordered" evidence="1">
    <location>
        <begin position="522"/>
        <end position="576"/>
    </location>
</feature>
<organism evidence="2 3">
    <name type="scientific">Colletotrichum karsti</name>
    <dbReference type="NCBI Taxonomy" id="1095194"/>
    <lineage>
        <taxon>Eukaryota</taxon>
        <taxon>Fungi</taxon>
        <taxon>Dikarya</taxon>
        <taxon>Ascomycota</taxon>
        <taxon>Pezizomycotina</taxon>
        <taxon>Sordariomycetes</taxon>
        <taxon>Hypocreomycetidae</taxon>
        <taxon>Glomerellales</taxon>
        <taxon>Glomerellaceae</taxon>
        <taxon>Colletotrichum</taxon>
        <taxon>Colletotrichum boninense species complex</taxon>
    </lineage>
</organism>
<feature type="compositionally biased region" description="Polar residues" evidence="1">
    <location>
        <begin position="560"/>
        <end position="576"/>
    </location>
</feature>
<dbReference type="AlphaFoldDB" id="A0A9P6LKP9"/>